<dbReference type="PANTHER" id="PTHR43159">
    <property type="entry name" value="ENOYL-[ACYL-CARRIER-PROTEIN] REDUCTASE"/>
    <property type="match status" value="1"/>
</dbReference>
<dbReference type="RefSeq" id="WP_386708536.1">
    <property type="nucleotide sequence ID" value="NZ_JBHRYF010000004.1"/>
</dbReference>
<evidence type="ECO:0000256" key="8">
    <source>
        <dbReference type="PIRNR" id="PIRNR000094"/>
    </source>
</evidence>
<dbReference type="InterPro" id="IPR014358">
    <property type="entry name" value="Enoyl-ACP_Rdtase_NADH"/>
</dbReference>
<keyword evidence="4" id="KW-0276">Fatty acid metabolism</keyword>
<accession>A0ABV7UTV7</accession>
<dbReference type="Pfam" id="PF13561">
    <property type="entry name" value="adh_short_C2"/>
    <property type="match status" value="1"/>
</dbReference>
<comment type="caution">
    <text evidence="9">The sequence shown here is derived from an EMBL/GenBank/DDBJ whole genome shotgun (WGS) entry which is preliminary data.</text>
</comment>
<keyword evidence="5 8" id="KW-0560">Oxidoreductase</keyword>
<proteinExistence type="inferred from homology"/>
<keyword evidence="8" id="KW-0520">NAD</keyword>
<evidence type="ECO:0000256" key="2">
    <source>
        <dbReference type="ARBA" id="ARBA00009233"/>
    </source>
</evidence>
<keyword evidence="6" id="KW-0443">Lipid metabolism</keyword>
<keyword evidence="7 8" id="KW-0275">Fatty acid biosynthesis</keyword>
<comment type="similarity">
    <text evidence="2 8">Belongs to the short-chain dehydrogenases/reductases (SDR) family. FabI subfamily.</text>
</comment>
<dbReference type="PRINTS" id="PR00081">
    <property type="entry name" value="GDHRDH"/>
</dbReference>
<evidence type="ECO:0000256" key="5">
    <source>
        <dbReference type="ARBA" id="ARBA00023002"/>
    </source>
</evidence>
<dbReference type="InterPro" id="IPR002347">
    <property type="entry name" value="SDR_fam"/>
</dbReference>
<dbReference type="SUPFAM" id="SSF51735">
    <property type="entry name" value="NAD(P)-binding Rossmann-fold domains"/>
    <property type="match status" value="1"/>
</dbReference>
<dbReference type="Gene3D" id="1.10.8.400">
    <property type="entry name" value="Enoyl acyl carrier protein reductase"/>
    <property type="match status" value="1"/>
</dbReference>
<comment type="catalytic activity">
    <reaction evidence="8">
        <text>a 2,3-saturated acyl-[ACP] + NAD(+) = a (2E)-enoyl-[ACP] + NADH + H(+)</text>
        <dbReference type="Rhea" id="RHEA:10240"/>
        <dbReference type="Rhea" id="RHEA-COMP:9925"/>
        <dbReference type="Rhea" id="RHEA-COMP:9926"/>
        <dbReference type="ChEBI" id="CHEBI:15378"/>
        <dbReference type="ChEBI" id="CHEBI:57540"/>
        <dbReference type="ChEBI" id="CHEBI:57945"/>
        <dbReference type="ChEBI" id="CHEBI:78784"/>
        <dbReference type="ChEBI" id="CHEBI:78785"/>
        <dbReference type="EC" id="1.3.1.9"/>
    </reaction>
</comment>
<dbReference type="Proteomes" id="UP001595724">
    <property type="component" value="Unassembled WGS sequence"/>
</dbReference>
<keyword evidence="10" id="KW-1185">Reference proteome</keyword>
<dbReference type="EC" id="1.3.1.9" evidence="8"/>
<evidence type="ECO:0000256" key="4">
    <source>
        <dbReference type="ARBA" id="ARBA00022832"/>
    </source>
</evidence>
<sequence>MGFLQGKRALITGIASQRSIATGIAEAMHRQGAELALTYQTDKLRSRVEDAAKEYGSNLVLPLDVASDEQIDTCFAELGKHWPDGFDILVHCIAYAPREAIGGDFLDGLTRENFAIAQDISAYSLAALAKAARPQMKGRNGAILTLSYLGSIRALQNYNVMGVAKASLESTVRYLALNLGPEGTRVNAISAGPIKTLAASGVGNFRKMLSTFEATAPLRRNVTIEDVGNAAAFLCSDLAAGITGEVTYVDAGFSVVGMGGID</sequence>
<evidence type="ECO:0000256" key="1">
    <source>
        <dbReference type="ARBA" id="ARBA00005194"/>
    </source>
</evidence>
<protein>
    <recommendedName>
        <fullName evidence="8">Enoyl-[acyl-carrier-protein] reductase [NADH]</fullName>
        <ecNumber evidence="8">1.3.1.9</ecNumber>
    </recommendedName>
</protein>
<dbReference type="InterPro" id="IPR036291">
    <property type="entry name" value="NAD(P)-bd_dom_sf"/>
</dbReference>
<evidence type="ECO:0000256" key="6">
    <source>
        <dbReference type="ARBA" id="ARBA00023098"/>
    </source>
</evidence>
<dbReference type="PANTHER" id="PTHR43159:SF2">
    <property type="entry name" value="ENOYL-[ACYL-CARRIER-PROTEIN] REDUCTASE [NADH], CHLOROPLASTIC"/>
    <property type="match status" value="1"/>
</dbReference>
<organism evidence="9 10">
    <name type="scientific">Luteimonas notoginsengisoli</name>
    <dbReference type="NCBI Taxonomy" id="1578200"/>
    <lineage>
        <taxon>Bacteria</taxon>
        <taxon>Pseudomonadati</taxon>
        <taxon>Pseudomonadota</taxon>
        <taxon>Gammaproteobacteria</taxon>
        <taxon>Lysobacterales</taxon>
        <taxon>Lysobacteraceae</taxon>
        <taxon>Luteimonas</taxon>
    </lineage>
</organism>
<evidence type="ECO:0000313" key="10">
    <source>
        <dbReference type="Proteomes" id="UP001595724"/>
    </source>
</evidence>
<gene>
    <name evidence="9" type="ORF">ACFOM9_07705</name>
</gene>
<evidence type="ECO:0000256" key="7">
    <source>
        <dbReference type="ARBA" id="ARBA00023160"/>
    </source>
</evidence>
<dbReference type="PIRSF" id="PIRSF000094">
    <property type="entry name" value="Enoyl-ACP_rdct"/>
    <property type="match status" value="1"/>
</dbReference>
<dbReference type="EMBL" id="JBHRYF010000004">
    <property type="protein sequence ID" value="MFC3659958.1"/>
    <property type="molecule type" value="Genomic_DNA"/>
</dbReference>
<dbReference type="Gene3D" id="3.40.50.720">
    <property type="entry name" value="NAD(P)-binding Rossmann-like Domain"/>
    <property type="match status" value="1"/>
</dbReference>
<name>A0ABV7UTV7_9GAMM</name>
<reference evidence="10" key="1">
    <citation type="journal article" date="2019" name="Int. J. Syst. Evol. Microbiol.">
        <title>The Global Catalogue of Microorganisms (GCM) 10K type strain sequencing project: providing services to taxonomists for standard genome sequencing and annotation.</title>
        <authorList>
            <consortium name="The Broad Institute Genomics Platform"/>
            <consortium name="The Broad Institute Genome Sequencing Center for Infectious Disease"/>
            <person name="Wu L."/>
            <person name="Ma J."/>
        </authorList>
    </citation>
    <scope>NUCLEOTIDE SEQUENCE [LARGE SCALE GENOMIC DNA]</scope>
    <source>
        <strain evidence="10">KCTC 42211</strain>
    </source>
</reference>
<keyword evidence="3 8" id="KW-0444">Lipid biosynthesis</keyword>
<dbReference type="CDD" id="cd05372">
    <property type="entry name" value="ENR_SDR"/>
    <property type="match status" value="1"/>
</dbReference>
<comment type="pathway">
    <text evidence="1">Lipid metabolism; fatty acid biosynthesis.</text>
</comment>
<evidence type="ECO:0000256" key="3">
    <source>
        <dbReference type="ARBA" id="ARBA00022516"/>
    </source>
</evidence>
<evidence type="ECO:0000313" key="9">
    <source>
        <dbReference type="EMBL" id="MFC3659958.1"/>
    </source>
</evidence>